<evidence type="ECO:0000313" key="2">
    <source>
        <dbReference type="Proteomes" id="UP000177515"/>
    </source>
</evidence>
<evidence type="ECO:0000313" key="1">
    <source>
        <dbReference type="EMBL" id="AOZ06752.1"/>
    </source>
</evidence>
<gene>
    <name evidence="1" type="ORF">BKK80_13690</name>
</gene>
<accession>A0ABN4THS5</accession>
<protein>
    <submittedName>
        <fullName evidence="1">Uncharacterized protein</fullName>
    </submittedName>
</protein>
<dbReference type="RefSeq" id="WP_071069900.1">
    <property type="nucleotide sequence ID" value="NZ_CP017754.1"/>
</dbReference>
<sequence>MPAFLATSIFLEADYLPGDREEIRLPCSTVVVHNGAVSVRGIETRHLERLGWTPDALSFEVAGEHHRYRVAAPSLGGALTAKFPIR</sequence>
<dbReference type="EMBL" id="CP017754">
    <property type="protein sequence ID" value="AOZ06752.1"/>
    <property type="molecule type" value="Genomic_DNA"/>
</dbReference>
<organism evidence="1 2">
    <name type="scientific">Cupriavidus malaysiensis</name>
    <dbReference type="NCBI Taxonomy" id="367825"/>
    <lineage>
        <taxon>Bacteria</taxon>
        <taxon>Pseudomonadati</taxon>
        <taxon>Pseudomonadota</taxon>
        <taxon>Betaproteobacteria</taxon>
        <taxon>Burkholderiales</taxon>
        <taxon>Burkholderiaceae</taxon>
        <taxon>Cupriavidus</taxon>
    </lineage>
</organism>
<proteinExistence type="predicted"/>
<dbReference type="Proteomes" id="UP000177515">
    <property type="component" value="Chromosome 1"/>
</dbReference>
<name>A0ABN4THS5_9BURK</name>
<reference evidence="1 2" key="1">
    <citation type="submission" date="2016-10" db="EMBL/GenBank/DDBJ databases">
        <title>Complete genome sequences of three Cupriavidus strains isolated from various Malaysian environments.</title>
        <authorList>
            <person name="Abdullah A.A.-A."/>
            <person name="Shafie N.A.H."/>
            <person name="Lau N.S."/>
        </authorList>
    </citation>
    <scope>NUCLEOTIDE SEQUENCE [LARGE SCALE GENOMIC DNA]</scope>
    <source>
        <strain evidence="1 2">USMAA1020</strain>
    </source>
</reference>
<keyword evidence="2" id="KW-1185">Reference proteome</keyword>